<protein>
    <submittedName>
        <fullName evidence="1">9778_t:CDS:1</fullName>
    </submittedName>
</protein>
<keyword evidence="2" id="KW-1185">Reference proteome</keyword>
<proteinExistence type="predicted"/>
<comment type="caution">
    <text evidence="1">The sequence shown here is derived from an EMBL/GenBank/DDBJ whole genome shotgun (WGS) entry which is preliminary data.</text>
</comment>
<accession>A0ACA9LTY8</accession>
<sequence length="170" mass="19113">MADGTKMSLLHNGTKPDGSIYVMTYIDDKGVMRPKEIRRVLDEHNLLIPGLIKRCDACKKNKSDSKNPKCCATGILFAQPNFAAQKSCIQEAKHYGRLNCDYTFKGLKQTVPKALDSVGLIKIHCFAHHTACFMSAYELGLSRKVAAFAVRKYYSHRRILEKVLKEFADG</sequence>
<dbReference type="EMBL" id="CAJVPW010005160">
    <property type="protein sequence ID" value="CAG8550824.1"/>
    <property type="molecule type" value="Genomic_DNA"/>
</dbReference>
<dbReference type="Proteomes" id="UP000789366">
    <property type="component" value="Unassembled WGS sequence"/>
</dbReference>
<evidence type="ECO:0000313" key="1">
    <source>
        <dbReference type="EMBL" id="CAG8550824.1"/>
    </source>
</evidence>
<reference evidence="1" key="1">
    <citation type="submission" date="2021-06" db="EMBL/GenBank/DDBJ databases">
        <authorList>
            <person name="Kallberg Y."/>
            <person name="Tangrot J."/>
            <person name="Rosling A."/>
        </authorList>
    </citation>
    <scope>NUCLEOTIDE SEQUENCE</scope>
    <source>
        <strain evidence="1">28 12/20/2015</strain>
    </source>
</reference>
<organism evidence="1 2">
    <name type="scientific">Cetraspora pellucida</name>
    <dbReference type="NCBI Taxonomy" id="1433469"/>
    <lineage>
        <taxon>Eukaryota</taxon>
        <taxon>Fungi</taxon>
        <taxon>Fungi incertae sedis</taxon>
        <taxon>Mucoromycota</taxon>
        <taxon>Glomeromycotina</taxon>
        <taxon>Glomeromycetes</taxon>
        <taxon>Diversisporales</taxon>
        <taxon>Gigasporaceae</taxon>
        <taxon>Cetraspora</taxon>
    </lineage>
</organism>
<name>A0ACA9LTY8_9GLOM</name>
<evidence type="ECO:0000313" key="2">
    <source>
        <dbReference type="Proteomes" id="UP000789366"/>
    </source>
</evidence>
<gene>
    <name evidence="1" type="ORF">SPELUC_LOCUS5195</name>
</gene>